<evidence type="ECO:0000256" key="3">
    <source>
        <dbReference type="ARBA" id="ARBA00022989"/>
    </source>
</evidence>
<feature type="transmembrane region" description="Helical" evidence="5">
    <location>
        <begin position="32"/>
        <end position="50"/>
    </location>
</feature>
<evidence type="ECO:0000256" key="5">
    <source>
        <dbReference type="SAM" id="Phobius"/>
    </source>
</evidence>
<evidence type="ECO:0000313" key="6">
    <source>
        <dbReference type="EMBL" id="BED91979.1"/>
    </source>
</evidence>
<dbReference type="Proteomes" id="UP001337580">
    <property type="component" value="Chromosome"/>
</dbReference>
<feature type="transmembrane region" description="Helical" evidence="5">
    <location>
        <begin position="127"/>
        <end position="149"/>
    </location>
</feature>
<dbReference type="GO" id="GO:0009403">
    <property type="term" value="P:toxin biosynthetic process"/>
    <property type="evidence" value="ECO:0007669"/>
    <property type="project" value="InterPro"/>
</dbReference>
<reference evidence="6" key="1">
    <citation type="journal article" date="2023" name="ISME J.">
        <title>Emergence of putative energy parasites within Clostridia revealed by genome analysis of a novel endosymbiotic clade.</title>
        <authorList>
            <person name="Takahashi K."/>
            <person name="Kuwahara H."/>
            <person name="Horikawa Y."/>
            <person name="Izawa K."/>
            <person name="Kato D."/>
            <person name="Inagaki T."/>
            <person name="Yuki M."/>
            <person name="Ohkuma M."/>
            <person name="Hongoh Y."/>
        </authorList>
    </citation>
    <scope>NUCLEOTIDE SEQUENCE</scope>
    <source>
        <strain evidence="6">CfP3-15</strain>
    </source>
</reference>
<dbReference type="InterPro" id="IPR003825">
    <property type="entry name" value="Colicin-V_CvpA"/>
</dbReference>
<dbReference type="GO" id="GO:0016020">
    <property type="term" value="C:membrane"/>
    <property type="evidence" value="ECO:0007669"/>
    <property type="project" value="UniProtKB-SubCell"/>
</dbReference>
<proteinExistence type="predicted"/>
<organism evidence="6">
    <name type="scientific">Candidatus Improbicoccus pseudotrichonymphae</name>
    <dbReference type="NCBI Taxonomy" id="3033792"/>
    <lineage>
        <taxon>Bacteria</taxon>
        <taxon>Bacillati</taxon>
        <taxon>Bacillota</taxon>
        <taxon>Clostridia</taxon>
        <taxon>Candidatus Improbicoccus</taxon>
    </lineage>
</organism>
<name>A0AA48KZ62_9FIRM</name>
<evidence type="ECO:0000256" key="2">
    <source>
        <dbReference type="ARBA" id="ARBA00022692"/>
    </source>
</evidence>
<dbReference type="EMBL" id="AP027924">
    <property type="protein sequence ID" value="BED91979.1"/>
    <property type="molecule type" value="Genomic_DNA"/>
</dbReference>
<dbReference type="Pfam" id="PF02674">
    <property type="entry name" value="Colicin_V"/>
    <property type="match status" value="1"/>
</dbReference>
<evidence type="ECO:0000256" key="1">
    <source>
        <dbReference type="ARBA" id="ARBA00004141"/>
    </source>
</evidence>
<gene>
    <name evidence="6" type="ORF">CfP315_0538</name>
</gene>
<keyword evidence="2 5" id="KW-0812">Transmembrane</keyword>
<comment type="subcellular location">
    <subcellularLocation>
        <location evidence="1">Membrane</location>
        <topology evidence="1">Multi-pass membrane protein</topology>
    </subcellularLocation>
</comment>
<keyword evidence="3 5" id="KW-1133">Transmembrane helix</keyword>
<feature type="transmembrane region" description="Helical" evidence="5">
    <location>
        <begin position="169"/>
        <end position="190"/>
    </location>
</feature>
<sequence length="232" mass="26593">MFGYYGIALDFIVILAFISFWISGFKKGMIRSLLYFIGSAISIFIMSISAKYIANLFFDFFLKDFLLKIIETSILNKDTSKMFMNNFPWFIKIIFNIYKVEENSFLGILTDKNNALIKIADLISPKIINALTIICSGLIYITVTTLIRITTRFLVRLFNFPILSGINRFLGGAFGLCKGFCVILCAVYCLKIAMPNFKKTTILSEKNINSSILFKNIYNFDGRKYLSKIIKF</sequence>
<protein>
    <submittedName>
        <fullName evidence="6">CvpA family protein</fullName>
    </submittedName>
</protein>
<dbReference type="KEGG" id="ips:CfP315_0538"/>
<evidence type="ECO:0000256" key="4">
    <source>
        <dbReference type="ARBA" id="ARBA00023136"/>
    </source>
</evidence>
<feature type="transmembrane region" description="Helical" evidence="5">
    <location>
        <begin position="6"/>
        <end position="25"/>
    </location>
</feature>
<dbReference type="AlphaFoldDB" id="A0AA48KZ62"/>
<keyword evidence="4 5" id="KW-0472">Membrane</keyword>
<accession>A0AA48KZ62</accession>